<dbReference type="InterPro" id="IPR002557">
    <property type="entry name" value="Chitin-bd_dom"/>
</dbReference>
<dbReference type="SUPFAM" id="SSF57625">
    <property type="entry name" value="Invertebrate chitin-binding proteins"/>
    <property type="match status" value="1"/>
</dbReference>
<dbReference type="WBParaSite" id="ASIM_0000687801-mRNA-1">
    <property type="protein sequence ID" value="ASIM_0000687801-mRNA-1"/>
    <property type="gene ID" value="ASIM_0000687801"/>
</dbReference>
<evidence type="ECO:0000259" key="1">
    <source>
        <dbReference type="PROSITE" id="PS50940"/>
    </source>
</evidence>
<dbReference type="SMART" id="SM00494">
    <property type="entry name" value="ChtBD2"/>
    <property type="match status" value="1"/>
</dbReference>
<dbReference type="GO" id="GO:0005576">
    <property type="term" value="C:extracellular region"/>
    <property type="evidence" value="ECO:0007669"/>
    <property type="project" value="InterPro"/>
</dbReference>
<dbReference type="Gene3D" id="2.170.140.10">
    <property type="entry name" value="Chitin binding domain"/>
    <property type="match status" value="1"/>
</dbReference>
<reference evidence="2 3" key="2">
    <citation type="submission" date="2018-11" db="EMBL/GenBank/DDBJ databases">
        <authorList>
            <consortium name="Pathogen Informatics"/>
        </authorList>
    </citation>
    <scope>NUCLEOTIDE SEQUENCE [LARGE SCALE GENOMIC DNA]</scope>
</reference>
<evidence type="ECO:0000313" key="3">
    <source>
        <dbReference type="Proteomes" id="UP000267096"/>
    </source>
</evidence>
<protein>
    <submittedName>
        <fullName evidence="4">Chitin-binding type-2 domain-containing protein</fullName>
    </submittedName>
</protein>
<sequence length="116" mass="12154">MCDGSGGVRSQIIRPDFSCSGYPDGMYAQGCSSDFTACVAGNPIAMKCPANLKYDQDEKKCLYEYQVSACQATPPTTEEPSSTDTMADFVTPITPSTLPIGASPCSALSEGIYGQG</sequence>
<dbReference type="Pfam" id="PF01607">
    <property type="entry name" value="CBM_14"/>
    <property type="match status" value="1"/>
</dbReference>
<name>A0A0M3JGW9_ANISI</name>
<accession>A0A0M3JGW9</accession>
<evidence type="ECO:0000313" key="2">
    <source>
        <dbReference type="EMBL" id="VDK27464.1"/>
    </source>
</evidence>
<evidence type="ECO:0000313" key="4">
    <source>
        <dbReference type="WBParaSite" id="ASIM_0000687801-mRNA-1"/>
    </source>
</evidence>
<organism evidence="4">
    <name type="scientific">Anisakis simplex</name>
    <name type="common">Herring worm</name>
    <dbReference type="NCBI Taxonomy" id="6269"/>
    <lineage>
        <taxon>Eukaryota</taxon>
        <taxon>Metazoa</taxon>
        <taxon>Ecdysozoa</taxon>
        <taxon>Nematoda</taxon>
        <taxon>Chromadorea</taxon>
        <taxon>Rhabditida</taxon>
        <taxon>Spirurina</taxon>
        <taxon>Ascaridomorpha</taxon>
        <taxon>Ascaridoidea</taxon>
        <taxon>Anisakidae</taxon>
        <taxon>Anisakis</taxon>
        <taxon>Anisakis simplex complex</taxon>
    </lineage>
</organism>
<dbReference type="InterPro" id="IPR036508">
    <property type="entry name" value="Chitin-bd_dom_sf"/>
</dbReference>
<dbReference type="AlphaFoldDB" id="A0A0M3JGW9"/>
<dbReference type="OrthoDB" id="5914859at2759"/>
<dbReference type="GO" id="GO:0008061">
    <property type="term" value="F:chitin binding"/>
    <property type="evidence" value="ECO:0007669"/>
    <property type="project" value="InterPro"/>
</dbReference>
<reference evidence="4" key="1">
    <citation type="submission" date="2017-02" db="UniProtKB">
        <authorList>
            <consortium name="WormBaseParasite"/>
        </authorList>
    </citation>
    <scope>IDENTIFICATION</scope>
</reference>
<gene>
    <name evidence="2" type="ORF">ASIM_LOCUS6652</name>
</gene>
<proteinExistence type="predicted"/>
<feature type="domain" description="Chitin-binding type-2" evidence="1">
    <location>
        <begin position="16"/>
        <end position="72"/>
    </location>
</feature>
<dbReference type="Proteomes" id="UP000267096">
    <property type="component" value="Unassembled WGS sequence"/>
</dbReference>
<keyword evidence="3" id="KW-1185">Reference proteome</keyword>
<dbReference type="EMBL" id="UYRR01014783">
    <property type="protein sequence ID" value="VDK27464.1"/>
    <property type="molecule type" value="Genomic_DNA"/>
</dbReference>
<dbReference type="PROSITE" id="PS50940">
    <property type="entry name" value="CHIT_BIND_II"/>
    <property type="match status" value="1"/>
</dbReference>